<reference evidence="9" key="1">
    <citation type="submission" date="2015-09" db="EMBL/GenBank/DDBJ databases">
        <authorList>
            <person name="Jackson K.R."/>
            <person name="Lunt B.L."/>
            <person name="Fisher J.N.B."/>
            <person name="Gardner A.V."/>
            <person name="Bailey M.E."/>
            <person name="Deus L.M."/>
            <person name="Earl A.S."/>
            <person name="Gibby P.D."/>
            <person name="Hartmann K.A."/>
            <person name="Liu J.E."/>
            <person name="Manci A.M."/>
            <person name="Nielsen D.A."/>
            <person name="Solomon M.B."/>
            <person name="Breakwell D.P."/>
            <person name="Burnett S.H."/>
            <person name="Grose J.H."/>
        </authorList>
    </citation>
    <scope>NUCLEOTIDE SEQUENCE</scope>
    <source>
        <strain evidence="9">CCAP1918</strain>
    </source>
</reference>
<dbReference type="InterPro" id="IPR023561">
    <property type="entry name" value="Carbonic_anhydrase_a-class"/>
</dbReference>
<keyword evidence="11" id="KW-1185">Reference proteome</keyword>
<proteinExistence type="evidence at transcript level"/>
<dbReference type="GO" id="GO:0004089">
    <property type="term" value="F:carbonate dehydratase activity"/>
    <property type="evidence" value="ECO:0007669"/>
    <property type="project" value="UniProtKB-EC"/>
</dbReference>
<dbReference type="Gene3D" id="3.10.200.10">
    <property type="entry name" value="Alpha carbonic anhydrase"/>
    <property type="match status" value="1"/>
</dbReference>
<keyword evidence="3" id="KW-0479">Metal-binding</keyword>
<dbReference type="Proteomes" id="UP000815325">
    <property type="component" value="Unassembled WGS sequence"/>
</dbReference>
<evidence type="ECO:0000313" key="9">
    <source>
        <dbReference type="EMBL" id="ANE10536.1"/>
    </source>
</evidence>
<dbReference type="PROSITE" id="PS51144">
    <property type="entry name" value="ALPHA_CA_2"/>
    <property type="match status" value="1"/>
</dbReference>
<keyword evidence="7" id="KW-0732">Signal</keyword>
<keyword evidence="5" id="KW-0456">Lyase</keyword>
<dbReference type="EMBL" id="MU069484">
    <property type="protein sequence ID" value="KAF5841505.1"/>
    <property type="molecule type" value="Genomic_DNA"/>
</dbReference>
<sequence length="317" mass="34661">MMPARGLCLLGALFLSIFIEGQAAGAAASGATAVGRQLKAPNEGYNYIRHGFDWPNIQNTDGSATYPTCSGNAQSPIDIDMSQLVDESQRQGTSGVTLNDLNVDAGSGGLSFTQARVKQIEQELRVDFTASPTDNLPTITIDGTDMSFTPLQFHFHHFLSEHTINGVHYPLESHIVMKDSSNLEASDGQLAVIGVMYKYTNDGAGDAFLNSLETQIRTKIENGDATYGEMDVPIDNINAKADLLPSSLEYVGYDGSLTTPPCDERVKWHVFTTPRMVTIDQMKFFMNVTMEAHSDAALVNNRVLQDLNGRKVYKYGF</sequence>
<name>A0A172R2D0_DUNSA</name>
<evidence type="ECO:0000256" key="3">
    <source>
        <dbReference type="ARBA" id="ARBA00022723"/>
    </source>
</evidence>
<dbReference type="OrthoDB" id="545904at2759"/>
<dbReference type="EMBL" id="KT696530">
    <property type="protein sequence ID" value="ANE10536.1"/>
    <property type="molecule type" value="mRNA"/>
</dbReference>
<dbReference type="AlphaFoldDB" id="A0A172R2D0"/>
<dbReference type="SMART" id="SM01057">
    <property type="entry name" value="Carb_anhydrase"/>
    <property type="match status" value="1"/>
</dbReference>
<evidence type="ECO:0000256" key="4">
    <source>
        <dbReference type="ARBA" id="ARBA00022833"/>
    </source>
</evidence>
<evidence type="ECO:0000256" key="1">
    <source>
        <dbReference type="ARBA" id="ARBA00010718"/>
    </source>
</evidence>
<evidence type="ECO:0000313" key="11">
    <source>
        <dbReference type="Proteomes" id="UP000815325"/>
    </source>
</evidence>
<gene>
    <name evidence="9" type="primary">CA2a</name>
    <name evidence="10" type="ORF">DUNSADRAFT_12672</name>
</gene>
<dbReference type="GO" id="GO:0008270">
    <property type="term" value="F:zinc ion binding"/>
    <property type="evidence" value="ECO:0007669"/>
    <property type="project" value="InterPro"/>
</dbReference>
<evidence type="ECO:0000259" key="8">
    <source>
        <dbReference type="PROSITE" id="PS51144"/>
    </source>
</evidence>
<accession>A0A172R2D0</accession>
<comment type="similarity">
    <text evidence="1">Belongs to the alpha-carbonic anhydrase family.</text>
</comment>
<reference evidence="10" key="2">
    <citation type="submission" date="2017-08" db="EMBL/GenBank/DDBJ databases">
        <authorList>
            <person name="Polle J.E."/>
            <person name="Barry K."/>
            <person name="Cushman J."/>
            <person name="Schmutz J."/>
            <person name="Tran D."/>
            <person name="Hathwaick L.T."/>
            <person name="Yim W.C."/>
            <person name="Jenkins J."/>
            <person name="Mckie-Krisberg Z.M."/>
            <person name="Prochnik S."/>
            <person name="Lindquist E."/>
            <person name="Dockter R.B."/>
            <person name="Adam C."/>
            <person name="Molina H."/>
            <person name="Bunkerborg J."/>
            <person name="Jin E."/>
            <person name="Buchheim M."/>
            <person name="Magnuson J."/>
        </authorList>
    </citation>
    <scope>NUCLEOTIDE SEQUENCE</scope>
    <source>
        <strain evidence="10">CCAP 19/18</strain>
    </source>
</reference>
<protein>
    <recommendedName>
        <fullName evidence="2">carbonic anhydrase</fullName>
        <ecNumber evidence="2">4.2.1.1</ecNumber>
    </recommendedName>
</protein>
<dbReference type="SUPFAM" id="SSF51069">
    <property type="entry name" value="Carbonic anhydrase"/>
    <property type="match status" value="1"/>
</dbReference>
<dbReference type="CDD" id="cd03124">
    <property type="entry name" value="alpha_CA_prokaryotic_like"/>
    <property type="match status" value="1"/>
</dbReference>
<dbReference type="EC" id="4.2.1.1" evidence="2"/>
<dbReference type="PANTHER" id="PTHR18952">
    <property type="entry name" value="CARBONIC ANHYDRASE"/>
    <property type="match status" value="1"/>
</dbReference>
<evidence type="ECO:0000313" key="10">
    <source>
        <dbReference type="EMBL" id="KAF5841505.1"/>
    </source>
</evidence>
<feature type="chain" id="PRO_5007999953" description="carbonic anhydrase" evidence="7">
    <location>
        <begin position="24"/>
        <end position="317"/>
    </location>
</feature>
<comment type="catalytic activity">
    <reaction evidence="6">
        <text>hydrogencarbonate + H(+) = CO2 + H2O</text>
        <dbReference type="Rhea" id="RHEA:10748"/>
        <dbReference type="ChEBI" id="CHEBI:15377"/>
        <dbReference type="ChEBI" id="CHEBI:15378"/>
        <dbReference type="ChEBI" id="CHEBI:16526"/>
        <dbReference type="ChEBI" id="CHEBI:17544"/>
        <dbReference type="EC" id="4.2.1.1"/>
    </reaction>
</comment>
<dbReference type="InterPro" id="IPR001148">
    <property type="entry name" value="CA_dom"/>
</dbReference>
<evidence type="ECO:0000256" key="6">
    <source>
        <dbReference type="ARBA" id="ARBA00048348"/>
    </source>
</evidence>
<organism evidence="9">
    <name type="scientific">Dunaliella salina</name>
    <name type="common">Green alga</name>
    <name type="synonym">Protococcus salinus</name>
    <dbReference type="NCBI Taxonomy" id="3046"/>
    <lineage>
        <taxon>Eukaryota</taxon>
        <taxon>Viridiplantae</taxon>
        <taxon>Chlorophyta</taxon>
        <taxon>core chlorophytes</taxon>
        <taxon>Chlorophyceae</taxon>
        <taxon>CS clade</taxon>
        <taxon>Chlamydomonadales</taxon>
        <taxon>Dunaliellaceae</taxon>
        <taxon>Dunaliella</taxon>
    </lineage>
</organism>
<dbReference type="InterPro" id="IPR041891">
    <property type="entry name" value="Alpha_CA_prokaryot-like"/>
</dbReference>
<dbReference type="Pfam" id="PF00194">
    <property type="entry name" value="Carb_anhydrase"/>
    <property type="match status" value="1"/>
</dbReference>
<reference evidence="10" key="3">
    <citation type="submission" date="2020-06" db="EMBL/GenBank/DDBJ databases">
        <authorList>
            <consortium name="DOE Joint Genome Institute"/>
            <person name="Calhoun S."/>
            <person name="Polle J.E."/>
            <person name="Mckie-Krisberg Z."/>
            <person name="Prochnik S."/>
            <person name="Neofotis P."/>
            <person name="Yim W.C."/>
            <person name="Hathwaik L.T."/>
            <person name="Jenkins J."/>
            <person name="Molina H."/>
            <person name="Bunkenborg J."/>
            <person name="Grigoriev I.V."/>
            <person name="Barry K."/>
            <person name="Schmutz J."/>
            <person name="Jin E."/>
            <person name="Cushman J.C."/>
            <person name="Magnuson J.K."/>
        </authorList>
    </citation>
    <scope>NUCLEOTIDE SEQUENCE</scope>
    <source>
        <strain evidence="10">CCAP 19/18</strain>
    </source>
</reference>
<evidence type="ECO:0000256" key="5">
    <source>
        <dbReference type="ARBA" id="ARBA00023239"/>
    </source>
</evidence>
<evidence type="ECO:0000256" key="2">
    <source>
        <dbReference type="ARBA" id="ARBA00012925"/>
    </source>
</evidence>
<dbReference type="PANTHER" id="PTHR18952:SF265">
    <property type="entry name" value="CARBONIC ANHYDRASE"/>
    <property type="match status" value="1"/>
</dbReference>
<feature type="signal peptide" evidence="7">
    <location>
        <begin position="1"/>
        <end position="23"/>
    </location>
</feature>
<dbReference type="InterPro" id="IPR036398">
    <property type="entry name" value="CA_dom_sf"/>
</dbReference>
<feature type="domain" description="Alpha-carbonic anhydrase" evidence="8">
    <location>
        <begin position="52"/>
        <end position="316"/>
    </location>
</feature>
<keyword evidence="4" id="KW-0862">Zinc</keyword>
<evidence type="ECO:0000256" key="7">
    <source>
        <dbReference type="SAM" id="SignalP"/>
    </source>
</evidence>